<reference evidence="1 2" key="1">
    <citation type="submission" date="2024-01" db="EMBL/GenBank/DDBJ databases">
        <title>the genome sequence of strain Microbacterium schleiferi NBRC 15075.</title>
        <authorList>
            <person name="Ding Y."/>
            <person name="Zhang G."/>
        </authorList>
    </citation>
    <scope>NUCLEOTIDE SEQUENCE [LARGE SCALE GENOMIC DNA]</scope>
    <source>
        <strain evidence="1 2">NBRC 15075</strain>
    </source>
</reference>
<proteinExistence type="predicted"/>
<evidence type="ECO:0000313" key="1">
    <source>
        <dbReference type="EMBL" id="MEF2254458.1"/>
    </source>
</evidence>
<keyword evidence="2" id="KW-1185">Reference proteome</keyword>
<dbReference type="EMBL" id="JAZHOV010000002">
    <property type="protein sequence ID" value="MEF2254458.1"/>
    <property type="molecule type" value="Genomic_DNA"/>
</dbReference>
<comment type="caution">
    <text evidence="1">The sequence shown here is derived from an EMBL/GenBank/DDBJ whole genome shotgun (WGS) entry which is preliminary data.</text>
</comment>
<gene>
    <name evidence="1" type="ORF">V2V91_04810</name>
</gene>
<sequence length="133" mass="14119">MSVGEQPQAVVEEPPTADVQFVVLAQALLDVREPRADAVLVPLERGQVDGIGEVRRQQFVALSFQAHPVRREVSELLIAASRSLVESCVNLGSEVAVVGFADRDVGVGARDQTFRDLHGHRPSGAGGLLGCPA</sequence>
<organism evidence="1 2">
    <name type="scientific">Microbacterium schleiferi</name>
    <dbReference type="NCBI Taxonomy" id="69362"/>
    <lineage>
        <taxon>Bacteria</taxon>
        <taxon>Bacillati</taxon>
        <taxon>Actinomycetota</taxon>
        <taxon>Actinomycetes</taxon>
        <taxon>Micrococcales</taxon>
        <taxon>Microbacteriaceae</taxon>
        <taxon>Microbacterium</taxon>
    </lineage>
</organism>
<name>A0ABU7V5C7_9MICO</name>
<evidence type="ECO:0000313" key="2">
    <source>
        <dbReference type="Proteomes" id="UP001351900"/>
    </source>
</evidence>
<accession>A0ABU7V5C7</accession>
<dbReference type="Proteomes" id="UP001351900">
    <property type="component" value="Unassembled WGS sequence"/>
</dbReference>
<dbReference type="RefSeq" id="WP_285119961.1">
    <property type="nucleotide sequence ID" value="NZ_BAAAUO010000005.1"/>
</dbReference>
<protein>
    <submittedName>
        <fullName evidence="1">Uncharacterized protein</fullName>
    </submittedName>
</protein>